<dbReference type="OrthoDB" id="6058042at2"/>
<dbReference type="InterPro" id="IPR018247">
    <property type="entry name" value="EF_Hand_1_Ca_BS"/>
</dbReference>
<dbReference type="Proteomes" id="UP000275012">
    <property type="component" value="Unassembled WGS sequence"/>
</dbReference>
<dbReference type="InterPro" id="IPR011992">
    <property type="entry name" value="EF-hand-dom_pair"/>
</dbReference>
<evidence type="ECO:0000256" key="2">
    <source>
        <dbReference type="SAM" id="SignalP"/>
    </source>
</evidence>
<feature type="signal peptide" evidence="2">
    <location>
        <begin position="1"/>
        <end position="26"/>
    </location>
</feature>
<sequence length="137" mass="14094">MKSRNKTALALGTLAGSLALSGGAFAIQPLESAYMGDTPPARQAEGKCGFKRMDANGDGKVSREEFAAAHDGKDDQFASHDLDGDGNITQAEMDQYRADKKKAAEGKCGEGKCGAQSDEGKNDSEGKCGAGKCGGSL</sequence>
<dbReference type="PROSITE" id="PS50222">
    <property type="entry name" value="EF_HAND_2"/>
    <property type="match status" value="1"/>
</dbReference>
<reference evidence="4 5" key="1">
    <citation type="submission" date="2018-10" db="EMBL/GenBank/DDBJ databases">
        <title>Proposal of Lysobacter pythonis sp. nov. isolated from royal pythons (Python regius).</title>
        <authorList>
            <person name="Hans-Juergen B."/>
            <person name="Huptas C."/>
            <person name="Sandra B."/>
            <person name="Igor L."/>
            <person name="Joachim S."/>
            <person name="Siegfried S."/>
            <person name="Mareike W."/>
            <person name="Peter K."/>
        </authorList>
    </citation>
    <scope>NUCLEOTIDE SEQUENCE [LARGE SCALE GENOMIC DNA]</scope>
    <source>
        <strain evidence="4 5">4284/11</strain>
    </source>
</reference>
<dbReference type="Gene3D" id="1.10.238.10">
    <property type="entry name" value="EF-hand"/>
    <property type="match status" value="1"/>
</dbReference>
<evidence type="ECO:0000259" key="3">
    <source>
        <dbReference type="PROSITE" id="PS50222"/>
    </source>
</evidence>
<dbReference type="GO" id="GO:0005509">
    <property type="term" value="F:calcium ion binding"/>
    <property type="evidence" value="ECO:0007669"/>
    <property type="project" value="InterPro"/>
</dbReference>
<keyword evidence="2" id="KW-0732">Signal</keyword>
<dbReference type="PROSITE" id="PS00018">
    <property type="entry name" value="EF_HAND_1"/>
    <property type="match status" value="2"/>
</dbReference>
<dbReference type="InterPro" id="IPR002048">
    <property type="entry name" value="EF_hand_dom"/>
</dbReference>
<feature type="compositionally biased region" description="Gly residues" evidence="1">
    <location>
        <begin position="128"/>
        <end position="137"/>
    </location>
</feature>
<gene>
    <name evidence="4" type="ORF">EBB59_06980</name>
</gene>
<dbReference type="SUPFAM" id="SSF47473">
    <property type="entry name" value="EF-hand"/>
    <property type="match status" value="1"/>
</dbReference>
<name>A0A3M2I434_9GAMM</name>
<evidence type="ECO:0000313" key="4">
    <source>
        <dbReference type="EMBL" id="RMH92964.1"/>
    </source>
</evidence>
<feature type="compositionally biased region" description="Basic and acidic residues" evidence="1">
    <location>
        <begin position="100"/>
        <end position="110"/>
    </location>
</feature>
<organism evidence="4 5">
    <name type="scientific">Solilutibacter pythonis</name>
    <dbReference type="NCBI Taxonomy" id="2483112"/>
    <lineage>
        <taxon>Bacteria</taxon>
        <taxon>Pseudomonadati</taxon>
        <taxon>Pseudomonadota</taxon>
        <taxon>Gammaproteobacteria</taxon>
        <taxon>Lysobacterales</taxon>
        <taxon>Lysobacteraceae</taxon>
        <taxon>Solilutibacter</taxon>
    </lineage>
</organism>
<keyword evidence="5" id="KW-1185">Reference proteome</keyword>
<feature type="chain" id="PRO_5018102837" evidence="2">
    <location>
        <begin position="27"/>
        <end position="137"/>
    </location>
</feature>
<evidence type="ECO:0000256" key="1">
    <source>
        <dbReference type="SAM" id="MobiDB-lite"/>
    </source>
</evidence>
<dbReference type="EMBL" id="RFLY01000008">
    <property type="protein sequence ID" value="RMH92964.1"/>
    <property type="molecule type" value="Genomic_DNA"/>
</dbReference>
<comment type="caution">
    <text evidence="4">The sequence shown here is derived from an EMBL/GenBank/DDBJ whole genome shotgun (WGS) entry which is preliminary data.</text>
</comment>
<dbReference type="AlphaFoldDB" id="A0A3M2I434"/>
<feature type="region of interest" description="Disordered" evidence="1">
    <location>
        <begin position="100"/>
        <end position="137"/>
    </location>
</feature>
<feature type="domain" description="EF-hand" evidence="3">
    <location>
        <begin position="41"/>
        <end position="76"/>
    </location>
</feature>
<accession>A0A3M2I434</accession>
<evidence type="ECO:0000313" key="5">
    <source>
        <dbReference type="Proteomes" id="UP000275012"/>
    </source>
</evidence>
<dbReference type="Pfam" id="PF13202">
    <property type="entry name" value="EF-hand_5"/>
    <property type="match status" value="1"/>
</dbReference>
<protein>
    <submittedName>
        <fullName evidence="4">Calcium-binding protein</fullName>
    </submittedName>
</protein>
<proteinExistence type="predicted"/>
<dbReference type="RefSeq" id="WP_122101437.1">
    <property type="nucleotide sequence ID" value="NZ_RFLY01000008.1"/>
</dbReference>